<proteinExistence type="predicted"/>
<keyword evidence="1" id="KW-0472">Membrane</keyword>
<dbReference type="Gene3D" id="3.40.50.300">
    <property type="entry name" value="P-loop containing nucleotide triphosphate hydrolases"/>
    <property type="match status" value="1"/>
</dbReference>
<dbReference type="RefSeq" id="XP_033158824.1">
    <property type="nucleotide sequence ID" value="XM_033302933.1"/>
</dbReference>
<evidence type="ECO:0000313" key="3">
    <source>
        <dbReference type="RefSeq" id="XP_033158824.1"/>
    </source>
</evidence>
<reference evidence="3" key="1">
    <citation type="submission" date="2025-08" db="UniProtKB">
        <authorList>
            <consortium name="RefSeq"/>
        </authorList>
    </citation>
    <scope>IDENTIFICATION</scope>
    <source>
        <strain evidence="3">Mau12</strain>
        <tissue evidence="3">Whole Body</tissue>
    </source>
</reference>
<dbReference type="Proteomes" id="UP000515162">
    <property type="component" value="Chromosome 3L"/>
</dbReference>
<dbReference type="AlphaFoldDB" id="A0A6P8K2T5"/>
<keyword evidence="2" id="KW-1185">Reference proteome</keyword>
<name>A0A6P8K2T5_DROMA</name>
<organism evidence="2 3">
    <name type="scientific">Drosophila mauritiana</name>
    <name type="common">Fruit fly</name>
    <dbReference type="NCBI Taxonomy" id="7226"/>
    <lineage>
        <taxon>Eukaryota</taxon>
        <taxon>Metazoa</taxon>
        <taxon>Ecdysozoa</taxon>
        <taxon>Arthropoda</taxon>
        <taxon>Hexapoda</taxon>
        <taxon>Insecta</taxon>
        <taxon>Pterygota</taxon>
        <taxon>Neoptera</taxon>
        <taxon>Endopterygota</taxon>
        <taxon>Diptera</taxon>
        <taxon>Brachycera</taxon>
        <taxon>Muscomorpha</taxon>
        <taxon>Ephydroidea</taxon>
        <taxon>Drosophilidae</taxon>
        <taxon>Drosophila</taxon>
        <taxon>Sophophora</taxon>
    </lineage>
</organism>
<feature type="transmembrane region" description="Helical" evidence="1">
    <location>
        <begin position="62"/>
        <end position="84"/>
    </location>
</feature>
<dbReference type="SUPFAM" id="SSF52540">
    <property type="entry name" value="P-loop containing nucleoside triphosphate hydrolases"/>
    <property type="match status" value="1"/>
</dbReference>
<evidence type="ECO:0000313" key="2">
    <source>
        <dbReference type="Proteomes" id="UP000515162"/>
    </source>
</evidence>
<sequence length="355" mass="41040">MQPETAMPSSKLNCQWNRRRYLLHHGGDFSDEEEDPRLRGILRRTSCQRYRERLRSNRLSQLLHGLSIVMTVALGVVLIFFLGMKMSTEQMDYPEPREEGLWLGFLRLLGLEQEDYLSGDLYVHNKNTFCSPEALNLERIFWYMGRVVLNQEQALARMEKALSGSGRFRSVALLGPPGVGKTLATDTLRQCFPWPRNAHSYSWSTQVPDESSKFRLIRQFADGLSECGVNLLIIDNLTTCDHGLVPIYNRLLLEREGEPKGNQTVLVIYVFNLETNLYWEQFEMLQELPAETTIVNFRFFNEYDLLDCLASELKNERRILTSKKESFVLQEAMKTVHSSGCKRLRLLILQNGTMA</sequence>
<keyword evidence="1" id="KW-1133">Transmembrane helix</keyword>
<gene>
    <name evidence="3" type="primary">LOC117140160</name>
</gene>
<evidence type="ECO:0000256" key="1">
    <source>
        <dbReference type="SAM" id="Phobius"/>
    </source>
</evidence>
<keyword evidence="1" id="KW-0812">Transmembrane</keyword>
<dbReference type="GeneID" id="117140160"/>
<dbReference type="InterPro" id="IPR027417">
    <property type="entry name" value="P-loop_NTPase"/>
</dbReference>
<protein>
    <submittedName>
        <fullName evidence="3">Uncharacterized protein LOC117140160</fullName>
    </submittedName>
</protein>
<accession>A0A6P8K2T5</accession>